<dbReference type="InterPro" id="IPR023213">
    <property type="entry name" value="CAT-like_dom_sf"/>
</dbReference>
<dbReference type="InterPro" id="IPR045851">
    <property type="entry name" value="AMP-bd_C_sf"/>
</dbReference>
<evidence type="ECO:0000256" key="4">
    <source>
        <dbReference type="ARBA" id="ARBA00022553"/>
    </source>
</evidence>
<dbReference type="GO" id="GO:0016746">
    <property type="term" value="F:acyltransferase activity"/>
    <property type="evidence" value="ECO:0007669"/>
    <property type="project" value="UniProtKB-KW"/>
</dbReference>
<dbReference type="NCBIfam" id="NF003417">
    <property type="entry name" value="PRK04813.1"/>
    <property type="match status" value="3"/>
</dbReference>
<evidence type="ECO:0000313" key="8">
    <source>
        <dbReference type="EMBL" id="SQB16200.1"/>
    </source>
</evidence>
<dbReference type="NCBIfam" id="TIGR01733">
    <property type="entry name" value="AA-adenyl-dom"/>
    <property type="match status" value="2"/>
</dbReference>
<dbReference type="FunFam" id="3.30.300.30:FF:000010">
    <property type="entry name" value="Enterobactin synthetase component F"/>
    <property type="match status" value="1"/>
</dbReference>
<dbReference type="GO" id="GO:0005737">
    <property type="term" value="C:cytoplasm"/>
    <property type="evidence" value="ECO:0007669"/>
    <property type="project" value="TreeGrafter"/>
</dbReference>
<keyword evidence="8" id="KW-0012">Acyltransferase</keyword>
<dbReference type="GO" id="GO:0008610">
    <property type="term" value="P:lipid biosynthetic process"/>
    <property type="evidence" value="ECO:0007669"/>
    <property type="project" value="UniProtKB-ARBA"/>
</dbReference>
<reference evidence="8 9" key="1">
    <citation type="submission" date="2018-06" db="EMBL/GenBank/DDBJ databases">
        <authorList>
            <consortium name="Pathogen Informatics"/>
            <person name="Doyle S."/>
        </authorList>
    </citation>
    <scope>NUCLEOTIDE SEQUENCE [LARGE SCALE GENOMIC DNA]</scope>
    <source>
        <strain evidence="8 9">NCTC11224</strain>
    </source>
</reference>
<dbReference type="EC" id="2.3.1.-" evidence="8"/>
<gene>
    <name evidence="8" type="primary">ppsD</name>
    <name evidence="8" type="ORF">NCTC11224_05303</name>
</gene>
<dbReference type="SUPFAM" id="SSF56801">
    <property type="entry name" value="Acetyl-CoA synthetase-like"/>
    <property type="match status" value="3"/>
</dbReference>
<dbReference type="SUPFAM" id="SSF52777">
    <property type="entry name" value="CoA-dependent acyltransferases"/>
    <property type="match status" value="4"/>
</dbReference>
<dbReference type="Proteomes" id="UP000251853">
    <property type="component" value="Unassembled WGS sequence"/>
</dbReference>
<keyword evidence="9" id="KW-1185">Reference proteome</keyword>
<keyword evidence="4" id="KW-0597">Phosphoprotein</keyword>
<feature type="domain" description="Carrier" evidence="7">
    <location>
        <begin position="2568"/>
        <end position="2643"/>
    </location>
</feature>
<dbReference type="SUPFAM" id="SSF47336">
    <property type="entry name" value="ACP-like"/>
    <property type="match status" value="3"/>
</dbReference>
<evidence type="ECO:0000256" key="1">
    <source>
        <dbReference type="ARBA" id="ARBA00001957"/>
    </source>
</evidence>
<dbReference type="Pfam" id="PF00668">
    <property type="entry name" value="Condensation"/>
    <property type="match status" value="2"/>
</dbReference>
<organism evidence="8 9">
    <name type="scientific">Enterocloster clostridioformis</name>
    <dbReference type="NCBI Taxonomy" id="1531"/>
    <lineage>
        <taxon>Bacteria</taxon>
        <taxon>Bacillati</taxon>
        <taxon>Bacillota</taxon>
        <taxon>Clostridia</taxon>
        <taxon>Lachnospirales</taxon>
        <taxon>Lachnospiraceae</taxon>
        <taxon>Enterocloster</taxon>
    </lineage>
</organism>
<evidence type="ECO:0000256" key="3">
    <source>
        <dbReference type="ARBA" id="ARBA00022450"/>
    </source>
</evidence>
<protein>
    <submittedName>
        <fullName evidence="8">Amino acid adenylation domain-containing protein</fullName>
        <ecNumber evidence="8">2.3.1.-</ecNumber>
    </submittedName>
</protein>
<dbReference type="CDD" id="cd19535">
    <property type="entry name" value="Cyc_NRPS"/>
    <property type="match status" value="1"/>
</dbReference>
<evidence type="ECO:0000313" key="9">
    <source>
        <dbReference type="Proteomes" id="UP000251853"/>
    </source>
</evidence>
<dbReference type="InterPro" id="IPR000873">
    <property type="entry name" value="AMP-dep_synth/lig_dom"/>
</dbReference>
<keyword evidence="5" id="KW-0436">Ligase</keyword>
<dbReference type="InterPro" id="IPR009081">
    <property type="entry name" value="PP-bd_ACP"/>
</dbReference>
<evidence type="ECO:0000256" key="2">
    <source>
        <dbReference type="ARBA" id="ARBA00004924"/>
    </source>
</evidence>
<dbReference type="RefSeq" id="WP_112483175.1">
    <property type="nucleotide sequence ID" value="NZ_JAIWZC010000001.1"/>
</dbReference>
<accession>A0A2X2WR07</accession>
<dbReference type="GO" id="GO:0044550">
    <property type="term" value="P:secondary metabolite biosynthetic process"/>
    <property type="evidence" value="ECO:0007669"/>
    <property type="project" value="TreeGrafter"/>
</dbReference>
<feature type="domain" description="Carrier" evidence="7">
    <location>
        <begin position="526"/>
        <end position="601"/>
    </location>
</feature>
<dbReference type="Gene3D" id="1.10.1200.10">
    <property type="entry name" value="ACP-like"/>
    <property type="match status" value="3"/>
</dbReference>
<dbReference type="PROSITE" id="PS00455">
    <property type="entry name" value="AMP_BINDING"/>
    <property type="match status" value="3"/>
</dbReference>
<dbReference type="InterPro" id="IPR025110">
    <property type="entry name" value="AMP-bd_C"/>
</dbReference>
<dbReference type="Gene3D" id="3.30.559.10">
    <property type="entry name" value="Chloramphenicol acetyltransferase-like domain"/>
    <property type="match status" value="2"/>
</dbReference>
<sequence>MRQNGSIMEIFHNFFNNSENEIIFYDLSEERFSADNLWNMVEKTMAKLSSVERREYVILQIGDKKEFLISLISLFCLDAIPVILPMCTSQSGYEQLMKILKAHPGTLVIADNQGSQNLAHFTDGCIDIQNIEADAMSLCRRGRAYGEQDEAIIMYSSGSTSEPKGTILTVENIIESVKEKSIEYSVAQNDVFMTWMSLEHIVGMVDFMFLPFFKGCTCVYSEISSFLSNPREWFDLMEKYNVTVSVAPNFAYKYMSDCITDSDNWNLSSLRILMSIGEPISRQVIQRFFSKVNRFHIDEEKFVAAYGLSETCSGVVVNKGNVLKATVAPEVNITSGIDFDSRHFDYKKADLICQGEPIADTKVRIMDDHREELKENCIGNIEIKGSAVCKGYFEYDGRQPVEDGWLSTGDIGFYSGGALYVIGRRKDVIFSYGKNIYLSDLEYAVAKYFQLRSVACGDNVSSEGKFYIYLFVEINEAEGQQLKSKIRHTILRELGIKLDNIIFMDKLSNTKAGKISKAEIMRKYTMSRDSERRDNIEGFMKGYFAGEVTEDTSILDVAEDSLSMFRLIGAIHKQFGVKMGILDLTRCETIHDLCDYINKLSGREISVEKITCENQMFCTSIQEAYILGRQQEFYGNTNMSHFYLEVKHNLSSQKIEEAIRKLIRRHSMLRSIFENSRRVILGEDIADTFFLKTLEEKSLEGHRKAANQKVNEPDKWPLFEICNIKAGDSYIAAIDIDMLIVDGFSLSVLVRDFKSLCRGLELEPISDGFGKYLEAYSIRKSGNRYLQDKQYWLERVKTLPGSPQIPILAAVNRGPNVFLRKEKAFTEEAWEELENFAERNGVTISVLLLTLYIHTLKRWSEEPEFTLNVTVMDRPTQMKDTERFVGDFTTNTLFNYENESGSPRNLSKDLSYVKGRLYEYLDHNNFDGVEVIREYAKVHQGEMALMPVVFTSMLFKEDNALIYEDINYFVTQTSQVYLDCQIYHYDTTYVIAWDYLEKIFPDNMIHNMFNYYMNLVEGIICGREINDVPVGNEIAVARYNETDCSEELMTIPEMLKQSLDFFGPKQAITDGETVLTYEQLERRMEDMIEDYIKQGMKCGDTVMVLAGKDIDSVVAILAVAKIGATFIPVPEDYPKERIETIREYSSAEWIVHVQNNKIERCVSAKGQRNHTTSKLEDTAYIIFTSGSTGNPKGVAISHEGVMNTLVDMKKRFALDENEGVLGLSALNFDLSIFDIFGSIYMGGFLSLVKDPRNAEEISHMLEQFPITIWNSVPAIMKLFLESLPVDYRNTEITHIFLSGDWIGKELPEKIKKVFTNAEIISLGGATEASIWSIYFPIREVRKGWSSIPYGYPLGNQKIYILNKEGEVCPTNVVGEICIGGKGVALGYVGDEEKTSRSFVDIPSIGRVYKTGDYGKFSEEGYVIILGRKDGQVKINGFRIELGEIETVARKLYTVDNAIAIMDSKKKLALFYTGKEIEDRELQVHFEKYLPTYMIPYRFVYMEQFPLSKNGKIDRAALLQIPELKEESEISAPANEIEMKISVIWGKYLESDQVSVDENFFALGGDSIIAQRIAQELTKQFAVKIPFVKIVETGTIKELARFIQAETESKEEPKDTLLSENRREKTVEAYQTELPMTNIQKAYFNGRNDSFELANYNAHYYFEVEFPYEISDIERSIAQLLERHEVLRSIFLKNGTQKILADVPEYKVDITIAETEQEFAEKNEQMRRELSHKNYDFSKWPLFTFEVLKRESDNFKILCASINLMVCDGDSLRIFLKEFTEGLNNKKLPPIHYSYHEYVNSLNNSKNEREYQEAKAYWLNKIPCFPEFPRLPMLKNLTQCKNYRISRVSETIDAETWRTFKNTVRKHAVSPSTVLCTIYARVLAKWSNQKDLLLNMTAFERKEFDQNVSGILGDFTKILPLEVHIDGADFWDNAMQIQTRILNNLDYKAFDGTEIIRELSRLSNGIGKALMPVVFTCVLFDSDENWFEQIGKLRYAVTQTPQVFLDNQILEMKHELYISWDYVEDLFDPAIIAAVFEDFISGIKNIAVNGVFETRSKIETDKVWDGYNIPVECAAPNSLQAFFEKQVRETPDGTALYYGDKQYTYAAIEAKANQVARYLCSHGICGANNRVGVLGERKPETIISIIGVLKTGAAYVPVDAKFPKERRDFILENSGSRLLLSEELYRSGELEQYDESPIGIQSLPDSLAYIIYTSGSTGKPKGVMINHMAACNTISDLNNKIKLNKTDRLIGISSVCFDLSVYDIFGAFSTGAALVMVCDARDCSEIVSLLAEKKITVWNSVPVICSIVVQHMLERGMKDSLSLRQIMLSGDWIPLDLPDKAKSIFNKAKIMSLGGATEASIWSIYYEIGEVKPAWKSIPYGMPLKNQTMYVLNFAGELCPMDVVGEIYIGGVGGAQGYCGDTEKTEAAFIQHDHLGRIYKTGDMGVLRKEGYIEFLGRIDNQVKIRGYRIELGEIESAINNVPGIEKSVVSYVVNRTGNKQLIAYYIPTSNDLASESIKESISAFLPEYMVPQHYISIKELPLSANGKIDRSKLPELNLDKKERELSKDIISPLQKTLLGIWQKVFENTEINITDDFYDLGGDSIVLMKLLDEIALAGLENISIEDILEYETIEALSAYMEENK</sequence>
<feature type="domain" description="Carrier" evidence="7">
    <location>
        <begin position="1531"/>
        <end position="1606"/>
    </location>
</feature>
<evidence type="ECO:0000256" key="6">
    <source>
        <dbReference type="ARBA" id="ARBA00023194"/>
    </source>
</evidence>
<dbReference type="InterPro" id="IPR057737">
    <property type="entry name" value="Condensation_MtbB-like"/>
</dbReference>
<dbReference type="Gene3D" id="3.30.559.30">
    <property type="entry name" value="Nonribosomal peptide synthetase, condensation domain"/>
    <property type="match status" value="2"/>
</dbReference>
<dbReference type="Gene3D" id="3.40.50.12780">
    <property type="entry name" value="N-terminal domain of ligase-like"/>
    <property type="match status" value="3"/>
</dbReference>
<dbReference type="GO" id="GO:0043041">
    <property type="term" value="P:amino acid activation for nonribosomal peptide biosynthetic process"/>
    <property type="evidence" value="ECO:0007669"/>
    <property type="project" value="TreeGrafter"/>
</dbReference>
<dbReference type="InterPro" id="IPR001242">
    <property type="entry name" value="Condensation_dom"/>
</dbReference>
<dbReference type="SMART" id="SM00823">
    <property type="entry name" value="PKS_PP"/>
    <property type="match status" value="2"/>
</dbReference>
<comment type="cofactor">
    <cofactor evidence="1">
        <name>pantetheine 4'-phosphate</name>
        <dbReference type="ChEBI" id="CHEBI:47942"/>
    </cofactor>
</comment>
<dbReference type="Gene3D" id="3.30.300.30">
    <property type="match status" value="3"/>
</dbReference>
<dbReference type="EMBL" id="UAVW01000019">
    <property type="protein sequence ID" value="SQB16200.1"/>
    <property type="molecule type" value="Genomic_DNA"/>
</dbReference>
<dbReference type="InterPro" id="IPR006162">
    <property type="entry name" value="Ppantetheine_attach_site"/>
</dbReference>
<dbReference type="GO" id="GO:0031177">
    <property type="term" value="F:phosphopantetheine binding"/>
    <property type="evidence" value="ECO:0007669"/>
    <property type="project" value="InterPro"/>
</dbReference>
<dbReference type="Pfam" id="PF00501">
    <property type="entry name" value="AMP-binding"/>
    <property type="match status" value="3"/>
</dbReference>
<dbReference type="InterPro" id="IPR036736">
    <property type="entry name" value="ACP-like_sf"/>
</dbReference>
<dbReference type="GO" id="GO:0016874">
    <property type="term" value="F:ligase activity"/>
    <property type="evidence" value="ECO:0007669"/>
    <property type="project" value="UniProtKB-KW"/>
</dbReference>
<dbReference type="GO" id="GO:0017000">
    <property type="term" value="P:antibiotic biosynthetic process"/>
    <property type="evidence" value="ECO:0007669"/>
    <property type="project" value="UniProtKB-KW"/>
</dbReference>
<evidence type="ECO:0000256" key="5">
    <source>
        <dbReference type="ARBA" id="ARBA00022598"/>
    </source>
</evidence>
<dbReference type="PROSITE" id="PS00012">
    <property type="entry name" value="PHOSPHOPANTETHEINE"/>
    <property type="match status" value="1"/>
</dbReference>
<keyword evidence="6" id="KW-0045">Antibiotic biosynthesis</keyword>
<dbReference type="InterPro" id="IPR042099">
    <property type="entry name" value="ANL_N_sf"/>
</dbReference>
<dbReference type="PROSITE" id="PS50075">
    <property type="entry name" value="CARRIER"/>
    <property type="match status" value="3"/>
</dbReference>
<name>A0A2X2WR07_9FIRM</name>
<dbReference type="PANTHER" id="PTHR45527">
    <property type="entry name" value="NONRIBOSOMAL PEPTIDE SYNTHETASE"/>
    <property type="match status" value="1"/>
</dbReference>
<dbReference type="Pfam" id="PF00550">
    <property type="entry name" value="PP-binding"/>
    <property type="match status" value="3"/>
</dbReference>
<evidence type="ECO:0000259" key="7">
    <source>
        <dbReference type="PROSITE" id="PS50075"/>
    </source>
</evidence>
<keyword evidence="3" id="KW-0596">Phosphopantetheine</keyword>
<dbReference type="Pfam" id="PF13193">
    <property type="entry name" value="AMP-binding_C"/>
    <property type="match status" value="1"/>
</dbReference>
<dbReference type="PANTHER" id="PTHR45527:SF10">
    <property type="entry name" value="PYOCHELIN SYNTHASE PCHF"/>
    <property type="match status" value="1"/>
</dbReference>
<dbReference type="InterPro" id="IPR020845">
    <property type="entry name" value="AMP-binding_CS"/>
</dbReference>
<comment type="pathway">
    <text evidence="2">Siderophore biosynthesis.</text>
</comment>
<dbReference type="InterPro" id="IPR010071">
    <property type="entry name" value="AA_adenyl_dom"/>
</dbReference>
<proteinExistence type="predicted"/>
<dbReference type="InterPro" id="IPR020806">
    <property type="entry name" value="PKS_PP-bd"/>
</dbReference>
<keyword evidence="8" id="KW-0808">Transferase</keyword>